<evidence type="ECO:0000256" key="4">
    <source>
        <dbReference type="ARBA" id="ARBA00023136"/>
    </source>
</evidence>
<reference evidence="7 8" key="1">
    <citation type="journal article" date="2015" name="Genome Announc.">
        <title>Draft Genome Sequence of Burkholderia sp. Strain PML1(12), an Ectomycorrhizosphere-Inhabiting Bacterium with Effective Mineral-Weathering Ability.</title>
        <authorList>
            <person name="Uroz S."/>
            <person name="Oger P."/>
        </authorList>
    </citation>
    <scope>NUCLEOTIDE SEQUENCE [LARGE SCALE GENOMIC DNA]</scope>
    <source>
        <strain evidence="8">PML1(12)</strain>
    </source>
</reference>
<evidence type="ECO:0000256" key="3">
    <source>
        <dbReference type="ARBA" id="ARBA00022989"/>
    </source>
</evidence>
<accession>A0A0J1CJG9</accession>
<feature type="transmembrane region" description="Helical" evidence="5">
    <location>
        <begin position="187"/>
        <end position="208"/>
    </location>
</feature>
<protein>
    <submittedName>
        <fullName evidence="7">MFS transporter</fullName>
    </submittedName>
</protein>
<dbReference type="InterPro" id="IPR020846">
    <property type="entry name" value="MFS_dom"/>
</dbReference>
<dbReference type="PATRIC" id="fig|908627.4.peg.8690"/>
<dbReference type="GO" id="GO:0016020">
    <property type="term" value="C:membrane"/>
    <property type="evidence" value="ECO:0007669"/>
    <property type="project" value="UniProtKB-ARBA"/>
</dbReference>
<keyword evidence="3 5" id="KW-1133">Transmembrane helix</keyword>
<feature type="transmembrane region" description="Helical" evidence="5">
    <location>
        <begin position="273"/>
        <end position="290"/>
    </location>
</feature>
<dbReference type="PANTHER" id="PTHR43826:SF3">
    <property type="entry name" value="GLUCOSE-6-PHOSPHATE EXCHANGER SLC37A4"/>
    <property type="match status" value="1"/>
</dbReference>
<evidence type="ECO:0000256" key="5">
    <source>
        <dbReference type="SAM" id="Phobius"/>
    </source>
</evidence>
<organism evidence="7 8">
    <name type="scientific">Caballeronia mineralivorans PML1(12)</name>
    <dbReference type="NCBI Taxonomy" id="908627"/>
    <lineage>
        <taxon>Bacteria</taxon>
        <taxon>Pseudomonadati</taxon>
        <taxon>Pseudomonadota</taxon>
        <taxon>Betaproteobacteria</taxon>
        <taxon>Burkholderiales</taxon>
        <taxon>Burkholderiaceae</taxon>
        <taxon>Caballeronia</taxon>
    </lineage>
</organism>
<feature type="transmembrane region" description="Helical" evidence="5">
    <location>
        <begin position="338"/>
        <end position="358"/>
    </location>
</feature>
<feature type="transmembrane region" description="Helical" evidence="5">
    <location>
        <begin position="155"/>
        <end position="175"/>
    </location>
</feature>
<gene>
    <name evidence="7" type="ORF">EOS_38795</name>
</gene>
<feature type="transmembrane region" description="Helical" evidence="5">
    <location>
        <begin position="408"/>
        <end position="431"/>
    </location>
</feature>
<sequence>MVEKTLTGITSPIADTTRPQRYMQLLLLVIAAGAIYPLLYLRQVYQTPMLEFFHIDNSQLGYLYSILGTVFLISYLPSGWLADRIAPRFLICFSLIATGALGLVYSTAPSFPILFAVFCCWGLTTGLTFWASILKRVKTIAAHDEQGRFFGLLDGGRGLIEALLATVALVIFATATEKHGLPTNIGFRYVVYLYSGVCIGLGLLMALVKEPPTTKEERQQAADKLTQHHSLWSDLVTLMRIPQLWLMAAIVFCGYQIFWATYSFSAYLQVGDLKMTVVMAGTLTTLKLWMRPIGGIGGGYLGDRFSTLGVLTSALFLAALGLVALVVLPTFGHLNPRAGVAMIAVVVLLIGILTYAIRGLYWSLLDECGIPLRITGLAIGLVSLIGYSPDVFLPLVNGWTTEHFPGLLGYQFYFSYIAAISVIGGVAAMALKCMRKTVAKDALQ</sequence>
<dbReference type="GO" id="GO:0012505">
    <property type="term" value="C:endomembrane system"/>
    <property type="evidence" value="ECO:0007669"/>
    <property type="project" value="UniProtKB-SubCell"/>
</dbReference>
<evidence type="ECO:0000313" key="7">
    <source>
        <dbReference type="EMBL" id="KLU20890.1"/>
    </source>
</evidence>
<feature type="transmembrane region" description="Helical" evidence="5">
    <location>
        <begin position="310"/>
        <end position="332"/>
    </location>
</feature>
<feature type="transmembrane region" description="Helical" evidence="5">
    <location>
        <begin position="21"/>
        <end position="41"/>
    </location>
</feature>
<feature type="transmembrane region" description="Helical" evidence="5">
    <location>
        <begin position="370"/>
        <end position="388"/>
    </location>
</feature>
<dbReference type="PROSITE" id="PS50850">
    <property type="entry name" value="MFS"/>
    <property type="match status" value="1"/>
</dbReference>
<dbReference type="PANTHER" id="PTHR43826">
    <property type="entry name" value="GLUCOSE-6-PHOSPHATE EXCHANGER SLC37A4"/>
    <property type="match status" value="1"/>
</dbReference>
<dbReference type="InterPro" id="IPR011701">
    <property type="entry name" value="MFS"/>
</dbReference>
<dbReference type="CDD" id="cd06174">
    <property type="entry name" value="MFS"/>
    <property type="match status" value="1"/>
</dbReference>
<dbReference type="EMBL" id="AEJF01000236">
    <property type="protein sequence ID" value="KLU20890.1"/>
    <property type="molecule type" value="Genomic_DNA"/>
</dbReference>
<dbReference type="GO" id="GO:0035435">
    <property type="term" value="P:phosphate ion transmembrane transport"/>
    <property type="evidence" value="ECO:0007669"/>
    <property type="project" value="TreeGrafter"/>
</dbReference>
<dbReference type="AlphaFoldDB" id="A0A0J1CJG9"/>
<dbReference type="InterPro" id="IPR051337">
    <property type="entry name" value="OPA_Antiporter"/>
</dbReference>
<name>A0A0J1CJG9_9BURK</name>
<feature type="domain" description="Major facilitator superfamily (MFS) profile" evidence="6">
    <location>
        <begin position="21"/>
        <end position="436"/>
    </location>
</feature>
<evidence type="ECO:0000256" key="1">
    <source>
        <dbReference type="ARBA" id="ARBA00004127"/>
    </source>
</evidence>
<dbReference type="SUPFAM" id="SSF103473">
    <property type="entry name" value="MFS general substrate transporter"/>
    <property type="match status" value="1"/>
</dbReference>
<dbReference type="Gene3D" id="1.20.1250.20">
    <property type="entry name" value="MFS general substrate transporter like domains"/>
    <property type="match status" value="2"/>
</dbReference>
<feature type="transmembrane region" description="Helical" evidence="5">
    <location>
        <begin position="61"/>
        <end position="82"/>
    </location>
</feature>
<keyword evidence="8" id="KW-1185">Reference proteome</keyword>
<evidence type="ECO:0000313" key="8">
    <source>
        <dbReference type="Proteomes" id="UP000035963"/>
    </source>
</evidence>
<comment type="caution">
    <text evidence="7">The sequence shown here is derived from an EMBL/GenBank/DDBJ whole genome shotgun (WGS) entry which is preliminary data.</text>
</comment>
<keyword evidence="4 5" id="KW-0472">Membrane</keyword>
<feature type="transmembrane region" description="Helical" evidence="5">
    <location>
        <begin position="89"/>
        <end position="107"/>
    </location>
</feature>
<feature type="transmembrane region" description="Helical" evidence="5">
    <location>
        <begin position="244"/>
        <end position="267"/>
    </location>
</feature>
<dbReference type="GO" id="GO:0061513">
    <property type="term" value="F:glucose 6-phosphate:phosphate antiporter activity"/>
    <property type="evidence" value="ECO:0007669"/>
    <property type="project" value="TreeGrafter"/>
</dbReference>
<proteinExistence type="predicted"/>
<evidence type="ECO:0000259" key="6">
    <source>
        <dbReference type="PROSITE" id="PS50850"/>
    </source>
</evidence>
<comment type="subcellular location">
    <subcellularLocation>
        <location evidence="1">Endomembrane system</location>
        <topology evidence="1">Multi-pass membrane protein</topology>
    </subcellularLocation>
</comment>
<dbReference type="Proteomes" id="UP000035963">
    <property type="component" value="Unassembled WGS sequence"/>
</dbReference>
<evidence type="ECO:0000256" key="2">
    <source>
        <dbReference type="ARBA" id="ARBA00022692"/>
    </source>
</evidence>
<feature type="transmembrane region" description="Helical" evidence="5">
    <location>
        <begin position="113"/>
        <end position="134"/>
    </location>
</feature>
<dbReference type="InterPro" id="IPR036259">
    <property type="entry name" value="MFS_trans_sf"/>
</dbReference>
<dbReference type="Pfam" id="PF07690">
    <property type="entry name" value="MFS_1"/>
    <property type="match status" value="1"/>
</dbReference>
<keyword evidence="2 5" id="KW-0812">Transmembrane</keyword>